<comment type="caution">
    <text evidence="4">The sequence shown here is derived from an EMBL/GenBank/DDBJ whole genome shotgun (WGS) entry which is preliminary data.</text>
</comment>
<dbReference type="PANTHER" id="PTHR48051">
    <property type="match status" value="1"/>
</dbReference>
<evidence type="ECO:0000313" key="5">
    <source>
        <dbReference type="Proteomes" id="UP000323011"/>
    </source>
</evidence>
<dbReference type="InterPro" id="IPR050216">
    <property type="entry name" value="LRR_domain-containing"/>
</dbReference>
<dbReference type="SMART" id="SM00369">
    <property type="entry name" value="LRR_TYP"/>
    <property type="match status" value="7"/>
</dbReference>
<evidence type="ECO:0000256" key="1">
    <source>
        <dbReference type="ARBA" id="ARBA00022614"/>
    </source>
</evidence>
<dbReference type="AlphaFoldDB" id="A0A5A8BZT5"/>
<dbReference type="Pfam" id="PF13855">
    <property type="entry name" value="LRR_8"/>
    <property type="match status" value="1"/>
</dbReference>
<dbReference type="InterPro" id="IPR055414">
    <property type="entry name" value="LRR_R13L4/SHOC2-like"/>
</dbReference>
<keyword evidence="2" id="KW-0677">Repeat</keyword>
<dbReference type="EMBL" id="VLTN01000106">
    <property type="protein sequence ID" value="KAA0146005.1"/>
    <property type="molecule type" value="Genomic_DNA"/>
</dbReference>
<evidence type="ECO:0000259" key="3">
    <source>
        <dbReference type="Pfam" id="PF23598"/>
    </source>
</evidence>
<gene>
    <name evidence="4" type="ORF">FNF29_08302</name>
</gene>
<dbReference type="Pfam" id="PF23598">
    <property type="entry name" value="LRR_14"/>
    <property type="match status" value="1"/>
</dbReference>
<name>A0A5A8BZT5_CAFRO</name>
<evidence type="ECO:0000313" key="4">
    <source>
        <dbReference type="EMBL" id="KAA0146005.1"/>
    </source>
</evidence>
<dbReference type="InterPro" id="IPR001611">
    <property type="entry name" value="Leu-rich_rpt"/>
</dbReference>
<organism evidence="4 5">
    <name type="scientific">Cafeteria roenbergensis</name>
    <name type="common">Marine flagellate</name>
    <dbReference type="NCBI Taxonomy" id="33653"/>
    <lineage>
        <taxon>Eukaryota</taxon>
        <taxon>Sar</taxon>
        <taxon>Stramenopiles</taxon>
        <taxon>Bigyra</taxon>
        <taxon>Opalozoa</taxon>
        <taxon>Bicosoecida</taxon>
        <taxon>Cafeteriaceae</taxon>
        <taxon>Cafeteria</taxon>
    </lineage>
</organism>
<dbReference type="SMART" id="SM00364">
    <property type="entry name" value="LRR_BAC"/>
    <property type="match status" value="8"/>
</dbReference>
<accession>A0A5A8BZT5</accession>
<dbReference type="Gene3D" id="3.80.10.10">
    <property type="entry name" value="Ribonuclease Inhibitor"/>
    <property type="match status" value="1"/>
</dbReference>
<protein>
    <recommendedName>
        <fullName evidence="3">Disease resistance R13L4/SHOC-2-like LRR domain-containing protein</fullName>
    </recommendedName>
</protein>
<dbReference type="SUPFAM" id="SSF52058">
    <property type="entry name" value="L domain-like"/>
    <property type="match status" value="1"/>
</dbReference>
<dbReference type="PROSITE" id="PS51450">
    <property type="entry name" value="LRR"/>
    <property type="match status" value="2"/>
</dbReference>
<dbReference type="PANTHER" id="PTHR48051:SF1">
    <property type="entry name" value="RAS SUPPRESSOR PROTEIN 1"/>
    <property type="match status" value="1"/>
</dbReference>
<dbReference type="GO" id="GO:0005737">
    <property type="term" value="C:cytoplasm"/>
    <property type="evidence" value="ECO:0007669"/>
    <property type="project" value="TreeGrafter"/>
</dbReference>
<evidence type="ECO:0000256" key="2">
    <source>
        <dbReference type="ARBA" id="ARBA00022737"/>
    </source>
</evidence>
<dbReference type="OMA" id="RLKASHC"/>
<proteinExistence type="predicted"/>
<keyword evidence="5" id="KW-1185">Reference proteome</keyword>
<keyword evidence="1" id="KW-0433">Leucine-rich repeat</keyword>
<sequence length="328" mass="34423">MFIKRDTRKVPEILVDEDDSRKELKLGRREAEFGGSTEMLLRPANAARLANLEYLSLYHNKLARLDHFETLCDCTALTGLNLGNNAISALPAAIGDLASLRRLWVEDNCLGELPDEVCRLEKLELLEASGNAIVRLPASIGSLLSLKELSVEGNRITELPAGLCALTGLEALLLRGNCLTSLPADLGKLESLKELHVNSNRLTGLPDSLGRCSKLTHLIANGNLIASVPASLAVLDSLEEVNLAHNKLAALPAALTARWAGALSSIIPATQPPSSAAAAAAASPATAGAPSQPTLLLIGNPIAGTGSSFSASQMSQPLVQQIQQGTVG</sequence>
<dbReference type="InterPro" id="IPR003591">
    <property type="entry name" value="Leu-rich_rpt_typical-subtyp"/>
</dbReference>
<dbReference type="InterPro" id="IPR032675">
    <property type="entry name" value="LRR_dom_sf"/>
</dbReference>
<dbReference type="Proteomes" id="UP000323011">
    <property type="component" value="Unassembled WGS sequence"/>
</dbReference>
<feature type="domain" description="Disease resistance R13L4/SHOC-2-like LRR" evidence="3">
    <location>
        <begin position="52"/>
        <end position="171"/>
    </location>
</feature>
<reference evidence="4 5" key="1">
    <citation type="submission" date="2019-07" db="EMBL/GenBank/DDBJ databases">
        <title>Genomes of Cafeteria roenbergensis.</title>
        <authorList>
            <person name="Fischer M.G."/>
            <person name="Hackl T."/>
            <person name="Roman M."/>
        </authorList>
    </citation>
    <scope>NUCLEOTIDE SEQUENCE [LARGE SCALE GENOMIC DNA]</scope>
    <source>
        <strain evidence="4 5">BVI</strain>
    </source>
</reference>